<organism evidence="4 5">
    <name type="scientific">Candidula unifasciata</name>
    <dbReference type="NCBI Taxonomy" id="100452"/>
    <lineage>
        <taxon>Eukaryota</taxon>
        <taxon>Metazoa</taxon>
        <taxon>Spiralia</taxon>
        <taxon>Lophotrochozoa</taxon>
        <taxon>Mollusca</taxon>
        <taxon>Gastropoda</taxon>
        <taxon>Heterobranchia</taxon>
        <taxon>Euthyneura</taxon>
        <taxon>Panpulmonata</taxon>
        <taxon>Eupulmonata</taxon>
        <taxon>Stylommatophora</taxon>
        <taxon>Helicina</taxon>
        <taxon>Helicoidea</taxon>
        <taxon>Geomitridae</taxon>
        <taxon>Candidula</taxon>
    </lineage>
</organism>
<dbReference type="Pfam" id="PF00789">
    <property type="entry name" value="UBX"/>
    <property type="match status" value="1"/>
</dbReference>
<dbReference type="Pfam" id="PF13516">
    <property type="entry name" value="LRR_6"/>
    <property type="match status" value="1"/>
</dbReference>
<feature type="region of interest" description="Disordered" evidence="1">
    <location>
        <begin position="163"/>
        <end position="204"/>
    </location>
</feature>
<feature type="region of interest" description="Disordered" evidence="1">
    <location>
        <begin position="307"/>
        <end position="328"/>
    </location>
</feature>
<feature type="domain" description="UBX" evidence="3">
    <location>
        <begin position="202"/>
        <end position="281"/>
    </location>
</feature>
<dbReference type="InterPro" id="IPR032675">
    <property type="entry name" value="LRR_dom_sf"/>
</dbReference>
<dbReference type="InterPro" id="IPR001012">
    <property type="entry name" value="UBX_dom"/>
</dbReference>
<dbReference type="SMART" id="SM00367">
    <property type="entry name" value="LRR_CC"/>
    <property type="match status" value="6"/>
</dbReference>
<sequence length="885" mass="97769">MASESIGLDDIVTTLMSMGFEFNDCQEAIINGKLTVQAAIDWLLSGKPGNVVDSQPSLKLNKSQTSGQLQGSTSNPFVPENVTALRGSSSSEILSSSSIMGVDVGDDTVVSRSHLSEKQQQIKSSFEEKERQEARRQVNEEKRQRKLERERILKEIQEDREKVRLTKHLKTEPSPQSQPQASTSPDQQPDVAGSSSQSPEDINDSTTAIQVRLPSGRIYRHNFPVTATLNNVWDAVYDQLQTAMLAHSGFIQPFPRRELTKEEMQKTLHELGLVPSGSLVLKKKVADQAAVSEPTQPAAVMNALDDAERDRQEEDNEEGWDEEASDQVEHQWGRGFRVEGQDGHEEQQMGMDVDEPGDENGIGGLFEQIAGLGQHPFLAPQQVFRGFGQRLVPAGVPGDNDTHLRRGAAAMAAEAAAQRFANPQPPANPDPKPSQSEIIYTVRSLQDLAMFALARRLTDPRNPIYSMAGLPEELLQKFLAYLMKERLLKPKILHLIPSYLNRLTLDYYLYTTNELLHSARIFVHLQSLSLVSCSLITDSGLNAVRGMKSLKSLNLSGCSQITNSCFSLLSELPNLQSLSLEGTSVTDPSVIQFAESGSCPHLQHLDLSRTPVTHEIFMHLQKFTKLRSLYLKQCKISSLVGLDGVVTLENLDISDTNIVTDSVLCLTRLPNLRQISLTGTQEVHGDKALYYLKDMKLTSLLLPSRSTTTDIGMAFISGFLLTSLDLTNYTNITDAGMVHIGKIVSLKKLLLSNTKVSDEGVQYLTGLVNLEVFFVDRTFLSNAGAAVISNFKNLNELSLSETSVTGDFLKQGILNSCINLTKLNMSKTIIGDKGIAFLKMPNLQYLNLDCTHVHPHMLSVIEKNCPQLKKVTIVTLSSVMEVEEN</sequence>
<feature type="compositionally biased region" description="Low complexity" evidence="1">
    <location>
        <begin position="63"/>
        <end position="74"/>
    </location>
</feature>
<accession>A0A8S4A529</accession>
<name>A0A8S4A529_9EUPU</name>
<dbReference type="InterPro" id="IPR001611">
    <property type="entry name" value="Leu-rich_rpt"/>
</dbReference>
<feature type="compositionally biased region" description="Basic and acidic residues" evidence="1">
    <location>
        <begin position="125"/>
        <end position="146"/>
    </location>
</feature>
<feature type="compositionally biased region" description="Acidic residues" evidence="1">
    <location>
        <begin position="313"/>
        <end position="326"/>
    </location>
</feature>
<dbReference type="Proteomes" id="UP000678393">
    <property type="component" value="Unassembled WGS sequence"/>
</dbReference>
<dbReference type="GO" id="GO:0019005">
    <property type="term" value="C:SCF ubiquitin ligase complex"/>
    <property type="evidence" value="ECO:0007669"/>
    <property type="project" value="TreeGrafter"/>
</dbReference>
<feature type="domain" description="UBA" evidence="2">
    <location>
        <begin position="1"/>
        <end position="46"/>
    </location>
</feature>
<evidence type="ECO:0000313" key="5">
    <source>
        <dbReference type="Proteomes" id="UP000678393"/>
    </source>
</evidence>
<dbReference type="SMART" id="SM00166">
    <property type="entry name" value="UBX"/>
    <property type="match status" value="1"/>
</dbReference>
<evidence type="ECO:0008006" key="6">
    <source>
        <dbReference type="Google" id="ProtNLM"/>
    </source>
</evidence>
<dbReference type="InterPro" id="IPR015940">
    <property type="entry name" value="UBA"/>
</dbReference>
<dbReference type="AlphaFoldDB" id="A0A8S4A529"/>
<dbReference type="InterPro" id="IPR029071">
    <property type="entry name" value="Ubiquitin-like_domsf"/>
</dbReference>
<feature type="compositionally biased region" description="Polar residues" evidence="1">
    <location>
        <begin position="193"/>
        <end position="204"/>
    </location>
</feature>
<dbReference type="SUPFAM" id="SSF52047">
    <property type="entry name" value="RNI-like"/>
    <property type="match status" value="1"/>
</dbReference>
<dbReference type="SUPFAM" id="SSF54236">
    <property type="entry name" value="Ubiquitin-like"/>
    <property type="match status" value="1"/>
</dbReference>
<dbReference type="PANTHER" id="PTHR13318">
    <property type="entry name" value="PARTNER OF PAIRED, ISOFORM B-RELATED"/>
    <property type="match status" value="1"/>
</dbReference>
<evidence type="ECO:0000259" key="2">
    <source>
        <dbReference type="PROSITE" id="PS50030"/>
    </source>
</evidence>
<dbReference type="SUPFAM" id="SSF46934">
    <property type="entry name" value="UBA-like"/>
    <property type="match status" value="1"/>
</dbReference>
<dbReference type="OrthoDB" id="10254930at2759"/>
<dbReference type="SMART" id="SM00165">
    <property type="entry name" value="UBA"/>
    <property type="match status" value="1"/>
</dbReference>
<dbReference type="Gene3D" id="1.10.8.10">
    <property type="entry name" value="DNA helicase RuvA subunit, C-terminal domain"/>
    <property type="match status" value="1"/>
</dbReference>
<dbReference type="InterPro" id="IPR009060">
    <property type="entry name" value="UBA-like_sf"/>
</dbReference>
<feature type="region of interest" description="Disordered" evidence="1">
    <location>
        <begin position="55"/>
        <end position="78"/>
    </location>
</feature>
<keyword evidence="5" id="KW-1185">Reference proteome</keyword>
<proteinExistence type="predicted"/>
<feature type="compositionally biased region" description="Polar residues" evidence="1">
    <location>
        <begin position="112"/>
        <end position="124"/>
    </location>
</feature>
<reference evidence="4" key="1">
    <citation type="submission" date="2021-04" db="EMBL/GenBank/DDBJ databases">
        <authorList>
            <consortium name="Molecular Ecology Group"/>
        </authorList>
    </citation>
    <scope>NUCLEOTIDE SEQUENCE</scope>
</reference>
<comment type="caution">
    <text evidence="4">The sequence shown here is derived from an EMBL/GenBank/DDBJ whole genome shotgun (WGS) entry which is preliminary data.</text>
</comment>
<evidence type="ECO:0000313" key="4">
    <source>
        <dbReference type="EMBL" id="CAG5135640.1"/>
    </source>
</evidence>
<evidence type="ECO:0000256" key="1">
    <source>
        <dbReference type="SAM" id="MobiDB-lite"/>
    </source>
</evidence>
<gene>
    <name evidence="4" type="ORF">CUNI_LOCUS21198</name>
</gene>
<evidence type="ECO:0000259" key="3">
    <source>
        <dbReference type="PROSITE" id="PS50033"/>
    </source>
</evidence>
<dbReference type="InterPro" id="IPR006553">
    <property type="entry name" value="Leu-rich_rpt_Cys-con_subtyp"/>
</dbReference>
<dbReference type="Gene3D" id="3.80.10.10">
    <property type="entry name" value="Ribonuclease Inhibitor"/>
    <property type="match status" value="4"/>
</dbReference>
<protein>
    <recommendedName>
        <fullName evidence="6">UBX domain-containing protein</fullName>
    </recommendedName>
</protein>
<dbReference type="PROSITE" id="PS50030">
    <property type="entry name" value="UBA"/>
    <property type="match status" value="1"/>
</dbReference>
<dbReference type="GO" id="GO:0031146">
    <property type="term" value="P:SCF-dependent proteasomal ubiquitin-dependent protein catabolic process"/>
    <property type="evidence" value="ECO:0007669"/>
    <property type="project" value="TreeGrafter"/>
</dbReference>
<dbReference type="EMBL" id="CAJHNH020008442">
    <property type="protein sequence ID" value="CAG5135640.1"/>
    <property type="molecule type" value="Genomic_DNA"/>
</dbReference>
<dbReference type="PANTHER" id="PTHR13318:SF190">
    <property type="entry name" value="PARTNER OF PAIRED, ISOFORM B"/>
    <property type="match status" value="1"/>
</dbReference>
<dbReference type="CDD" id="cd01767">
    <property type="entry name" value="UBX"/>
    <property type="match status" value="1"/>
</dbReference>
<feature type="compositionally biased region" description="Low complexity" evidence="1">
    <location>
        <begin position="173"/>
        <end position="189"/>
    </location>
</feature>
<dbReference type="SUPFAM" id="SSF52058">
    <property type="entry name" value="L domain-like"/>
    <property type="match status" value="1"/>
</dbReference>
<dbReference type="PROSITE" id="PS50033">
    <property type="entry name" value="UBX"/>
    <property type="match status" value="1"/>
</dbReference>
<feature type="region of interest" description="Disordered" evidence="1">
    <location>
        <begin position="112"/>
        <end position="146"/>
    </location>
</feature>
<dbReference type="Gene3D" id="3.10.20.90">
    <property type="entry name" value="Phosphatidylinositol 3-kinase Catalytic Subunit, Chain A, domain 1"/>
    <property type="match status" value="1"/>
</dbReference>